<accession>A0ABQ9DDG5</accession>
<comment type="similarity">
    <text evidence="2">Belongs to the cytidine and deoxycytidylate deaminase family.</text>
</comment>
<evidence type="ECO:0000259" key="6">
    <source>
        <dbReference type="PROSITE" id="PS51747"/>
    </source>
</evidence>
<protein>
    <submittedName>
        <fullName evidence="7">C-&gt;U-editing enzyme APOBEC-1-like protein</fullName>
    </submittedName>
</protein>
<evidence type="ECO:0000313" key="8">
    <source>
        <dbReference type="Proteomes" id="UP001145742"/>
    </source>
</evidence>
<evidence type="ECO:0000256" key="5">
    <source>
        <dbReference type="ARBA" id="ARBA00022833"/>
    </source>
</evidence>
<dbReference type="InterPro" id="IPR016192">
    <property type="entry name" value="APOBEC/CMP_deaminase_Zn-bd"/>
</dbReference>
<reference evidence="7" key="1">
    <citation type="submission" date="2019-10" db="EMBL/GenBank/DDBJ databases">
        <authorList>
            <person name="Soares A.E.R."/>
            <person name="Aleixo A."/>
            <person name="Schneider P."/>
            <person name="Miyaki C.Y."/>
            <person name="Schneider M.P."/>
            <person name="Mello C."/>
            <person name="Vasconcelos A.T.R."/>
        </authorList>
    </citation>
    <scope>NUCLEOTIDE SEQUENCE</scope>
    <source>
        <tissue evidence="7">Muscle</tissue>
    </source>
</reference>
<dbReference type="Pfam" id="PF18750">
    <property type="entry name" value="SNAD4"/>
    <property type="match status" value="1"/>
</dbReference>
<proteinExistence type="inferred from homology"/>
<dbReference type="Gene3D" id="3.40.140.10">
    <property type="entry name" value="Cytidine Deaminase, domain 2"/>
    <property type="match status" value="1"/>
</dbReference>
<feature type="domain" description="CMP/dCMP-type deaminase" evidence="6">
    <location>
        <begin position="3"/>
        <end position="127"/>
    </location>
</feature>
<keyword evidence="5" id="KW-0862">Zinc</keyword>
<dbReference type="EMBL" id="WHWB01033436">
    <property type="protein sequence ID" value="KAJ7419864.1"/>
    <property type="molecule type" value="Genomic_DNA"/>
</dbReference>
<keyword evidence="3" id="KW-0479">Metal-binding</keyword>
<dbReference type="InterPro" id="IPR016193">
    <property type="entry name" value="Cytidine_deaminase-like"/>
</dbReference>
<dbReference type="Proteomes" id="UP001145742">
    <property type="component" value="Unassembled WGS sequence"/>
</dbReference>
<organism evidence="7 8">
    <name type="scientific">Willisornis vidua</name>
    <name type="common">Xingu scale-backed antbird</name>
    <dbReference type="NCBI Taxonomy" id="1566151"/>
    <lineage>
        <taxon>Eukaryota</taxon>
        <taxon>Metazoa</taxon>
        <taxon>Chordata</taxon>
        <taxon>Craniata</taxon>
        <taxon>Vertebrata</taxon>
        <taxon>Euteleostomi</taxon>
        <taxon>Archelosauria</taxon>
        <taxon>Archosauria</taxon>
        <taxon>Dinosauria</taxon>
        <taxon>Saurischia</taxon>
        <taxon>Theropoda</taxon>
        <taxon>Coelurosauria</taxon>
        <taxon>Aves</taxon>
        <taxon>Neognathae</taxon>
        <taxon>Neoaves</taxon>
        <taxon>Telluraves</taxon>
        <taxon>Australaves</taxon>
        <taxon>Passeriformes</taxon>
        <taxon>Thamnophilidae</taxon>
        <taxon>Willisornis</taxon>
    </lineage>
</organism>
<dbReference type="SUPFAM" id="SSF53927">
    <property type="entry name" value="Cytidine deaminase-like"/>
    <property type="match status" value="1"/>
</dbReference>
<evidence type="ECO:0000256" key="1">
    <source>
        <dbReference type="ARBA" id="ARBA00001947"/>
    </source>
</evidence>
<evidence type="ECO:0000256" key="3">
    <source>
        <dbReference type="ARBA" id="ARBA00022723"/>
    </source>
</evidence>
<evidence type="ECO:0000256" key="4">
    <source>
        <dbReference type="ARBA" id="ARBA00022801"/>
    </source>
</evidence>
<comment type="cofactor">
    <cofactor evidence="1">
        <name>Zn(2+)</name>
        <dbReference type="ChEBI" id="CHEBI:29105"/>
    </cofactor>
</comment>
<evidence type="ECO:0000256" key="2">
    <source>
        <dbReference type="ARBA" id="ARBA00006576"/>
    </source>
</evidence>
<sequence length="159" mass="18600">MYKEKKRGWHIPKEVLKEQFNPSEFPRETYLLCKIQWGDNGTPWIHWVKNYDDDHHAEVCFLEDVFLMKSNNVNCKITLYLSWSPCADCSCSILDFLKQHSNVTIGIYVARLYRVNSEENRKGLRRLDRSPQVDLRVMEMGGKCFVGLGKGELVDFVHG</sequence>
<dbReference type="InterPro" id="IPR050610">
    <property type="entry name" value="APOBEC_Cyt_Deaminase"/>
</dbReference>
<keyword evidence="4" id="KW-0378">Hydrolase</keyword>
<name>A0ABQ9DDG5_9PASS</name>
<gene>
    <name evidence="7" type="ORF">WISP_51630</name>
</gene>
<keyword evidence="8" id="KW-1185">Reference proteome</keyword>
<comment type="caution">
    <text evidence="7">The sequence shown here is derived from an EMBL/GenBank/DDBJ whole genome shotgun (WGS) entry which is preliminary data.</text>
</comment>
<evidence type="ECO:0000313" key="7">
    <source>
        <dbReference type="EMBL" id="KAJ7419864.1"/>
    </source>
</evidence>
<dbReference type="PROSITE" id="PS00903">
    <property type="entry name" value="CYT_DCMP_DEAMINASES_1"/>
    <property type="match status" value="1"/>
</dbReference>
<dbReference type="PROSITE" id="PS51747">
    <property type="entry name" value="CYT_DCMP_DEAMINASES_2"/>
    <property type="match status" value="1"/>
</dbReference>
<dbReference type="InterPro" id="IPR002125">
    <property type="entry name" value="CMP_dCMP_dom"/>
</dbReference>
<dbReference type="PANTHER" id="PTHR13857">
    <property type="entry name" value="MRNA EDITING ENZYME"/>
    <property type="match status" value="1"/>
</dbReference>
<dbReference type="PANTHER" id="PTHR13857:SF26">
    <property type="entry name" value="C-U-EDITING ENZYME APOBEC-1"/>
    <property type="match status" value="1"/>
</dbReference>